<evidence type="ECO:0000313" key="3">
    <source>
        <dbReference type="Proteomes" id="UP000272025"/>
    </source>
</evidence>
<accession>A0A3N2Q161</accession>
<dbReference type="AlphaFoldDB" id="A0A3N2Q161"/>
<dbReference type="Gene3D" id="3.30.420.10">
    <property type="entry name" value="Ribonuclease H-like superfamily/Ribonuclease H"/>
    <property type="match status" value="2"/>
</dbReference>
<proteinExistence type="inferred from homology"/>
<dbReference type="InterPro" id="IPR006941">
    <property type="entry name" value="RNase_CAF1"/>
</dbReference>
<comment type="similarity">
    <text evidence="1">Belongs to the CAF1 family.</text>
</comment>
<dbReference type="InterPro" id="IPR012337">
    <property type="entry name" value="RNaseH-like_sf"/>
</dbReference>
<dbReference type="GO" id="GO:1990432">
    <property type="term" value="P:siRNA 3'-end processing"/>
    <property type="evidence" value="ECO:0007669"/>
    <property type="project" value="TreeGrafter"/>
</dbReference>
<dbReference type="OrthoDB" id="1432093at2759"/>
<dbReference type="RefSeq" id="XP_028468303.1">
    <property type="nucleotide sequence ID" value="XM_028614800.1"/>
</dbReference>
<dbReference type="GeneID" id="39583277"/>
<dbReference type="SUPFAM" id="SSF53098">
    <property type="entry name" value="Ribonuclease H-like"/>
    <property type="match status" value="1"/>
</dbReference>
<dbReference type="Pfam" id="PF04857">
    <property type="entry name" value="CAF1"/>
    <property type="match status" value="1"/>
</dbReference>
<keyword evidence="3" id="KW-1185">Reference proteome</keyword>
<dbReference type="PANTHER" id="PTHR15092">
    <property type="entry name" value="POLY A -SPECIFIC RIBONUCLEASE/TARGET OF EGR1, MEMBER 1"/>
    <property type="match status" value="1"/>
</dbReference>
<dbReference type="GO" id="GO:1990431">
    <property type="term" value="P:priRNA 3'-end processing"/>
    <property type="evidence" value="ECO:0007669"/>
    <property type="project" value="TreeGrafter"/>
</dbReference>
<dbReference type="InterPro" id="IPR051181">
    <property type="entry name" value="CAF1_poly(A)_ribonucleases"/>
</dbReference>
<evidence type="ECO:0000313" key="2">
    <source>
        <dbReference type="EMBL" id="ROT40497.1"/>
    </source>
</evidence>
<dbReference type="PANTHER" id="PTHR15092:SF22">
    <property type="entry name" value="POLY(A)-SPECIFIC RIBONUCLEASE PNLDC1"/>
    <property type="match status" value="1"/>
</dbReference>
<reference evidence="2 3" key="1">
    <citation type="journal article" date="2018" name="Mol. Ecol.">
        <title>The obligate alkalophilic soda-lake fungus Sodiomyces alkalinus has shifted to a protein diet.</title>
        <authorList>
            <person name="Grum-Grzhimaylo A.A."/>
            <person name="Falkoski D.L."/>
            <person name="van den Heuvel J."/>
            <person name="Valero-Jimenez C.A."/>
            <person name="Min B."/>
            <person name="Choi I.G."/>
            <person name="Lipzen A."/>
            <person name="Daum C.G."/>
            <person name="Aanen D.K."/>
            <person name="Tsang A."/>
            <person name="Henrissat B."/>
            <person name="Bilanenko E.N."/>
            <person name="de Vries R.P."/>
            <person name="van Kan J.A.L."/>
            <person name="Grigoriev I.V."/>
            <person name="Debets A.J.M."/>
        </authorList>
    </citation>
    <scope>NUCLEOTIDE SEQUENCE [LARGE SCALE GENOMIC DNA]</scope>
    <source>
        <strain evidence="2 3">F11</strain>
    </source>
</reference>
<gene>
    <name evidence="2" type="ORF">SODALDRAFT_376280</name>
</gene>
<dbReference type="EMBL" id="ML119052">
    <property type="protein sequence ID" value="ROT40497.1"/>
    <property type="molecule type" value="Genomic_DNA"/>
</dbReference>
<dbReference type="GO" id="GO:0003723">
    <property type="term" value="F:RNA binding"/>
    <property type="evidence" value="ECO:0007669"/>
    <property type="project" value="TreeGrafter"/>
</dbReference>
<dbReference type="InterPro" id="IPR036397">
    <property type="entry name" value="RNaseH_sf"/>
</dbReference>
<dbReference type="STRING" id="1314773.A0A3N2Q161"/>
<sequence length="485" mass="54699">MNIGSDNFWAKLPAILQNIAQCDYAVIDLEMSGGVTSFHDDSITGIESKEDQAYTAARQGATMHNILELGLTLLSFSKSSFKGSFTQARQSPVNSLFLEDTRTAYDFAAKQDRLVDFSYSALKFLKAHGVDPITLSGIETYHNAGVPYLSREEHARAISRFHSARPFVPVEARELDDAAETFQIETAESIQDWWSQRGDDTESLVICLPTESVSRNALYQRIVRQLIHDNYPLCETYSFNSSHGMRVQIKDEAADAERINNKARKLEKALKTQAGLRIVIEALCGGKFAGLVQPELVYGSNPSETPQQDALERDLQSKLRNWEKKLQSSRPILVGHNLLYDLCFLYDAFIGALPNTWSQFSVQLFELFPRILDTKVLALEENPIEGGDPLEDLYKRWKGKEPAVDWQRVMYGYGHKAAAHSAGFDSYMTAMVFLALCHKRQGNMKQRLPEWEDGFWDVSRNTVRIGPGQIVQLGRPAIQPSEMEK</sequence>
<protein>
    <submittedName>
        <fullName evidence="2">Uncharacterized protein</fullName>
    </submittedName>
</protein>
<dbReference type="Proteomes" id="UP000272025">
    <property type="component" value="Unassembled WGS sequence"/>
</dbReference>
<dbReference type="GO" id="GO:0005634">
    <property type="term" value="C:nucleus"/>
    <property type="evidence" value="ECO:0007669"/>
    <property type="project" value="TreeGrafter"/>
</dbReference>
<dbReference type="GO" id="GO:0000289">
    <property type="term" value="P:nuclear-transcribed mRNA poly(A) tail shortening"/>
    <property type="evidence" value="ECO:0007669"/>
    <property type="project" value="TreeGrafter"/>
</dbReference>
<name>A0A3N2Q161_SODAK</name>
<organism evidence="2 3">
    <name type="scientific">Sodiomyces alkalinus (strain CBS 110278 / VKM F-3762 / F11)</name>
    <name type="common">Alkaliphilic filamentous fungus</name>
    <dbReference type="NCBI Taxonomy" id="1314773"/>
    <lineage>
        <taxon>Eukaryota</taxon>
        <taxon>Fungi</taxon>
        <taxon>Dikarya</taxon>
        <taxon>Ascomycota</taxon>
        <taxon>Pezizomycotina</taxon>
        <taxon>Sordariomycetes</taxon>
        <taxon>Hypocreomycetidae</taxon>
        <taxon>Glomerellales</taxon>
        <taxon>Plectosphaerellaceae</taxon>
        <taxon>Sodiomyces</taxon>
    </lineage>
</organism>
<dbReference type="GO" id="GO:0000175">
    <property type="term" value="F:3'-5'-RNA exonuclease activity"/>
    <property type="evidence" value="ECO:0007669"/>
    <property type="project" value="TreeGrafter"/>
</dbReference>
<evidence type="ECO:0000256" key="1">
    <source>
        <dbReference type="ARBA" id="ARBA00008372"/>
    </source>
</evidence>